<accession>A0A7L4ZKB6</accession>
<gene>
    <name evidence="1" type="ORF">IMCC3317_22490</name>
</gene>
<dbReference type="EMBL" id="CP019288">
    <property type="protein sequence ID" value="QHI36879.1"/>
    <property type="molecule type" value="Genomic_DNA"/>
</dbReference>
<proteinExistence type="predicted"/>
<protein>
    <submittedName>
        <fullName evidence="1">Uncharacterized protein</fullName>
    </submittedName>
</protein>
<name>A0A7L4ZKB6_9FLAO</name>
<reference evidence="1 2" key="1">
    <citation type="journal article" date="2013" name="Int. J. Syst. Evol. Microbiol.">
        <title>Kordia antarctica sp. nov., isolated from Antarctic seawater.</title>
        <authorList>
            <person name="Baek K."/>
            <person name="Choi A."/>
            <person name="Kang I."/>
            <person name="Lee K."/>
            <person name="Cho J.C."/>
        </authorList>
    </citation>
    <scope>NUCLEOTIDE SEQUENCE [LARGE SCALE GENOMIC DNA]</scope>
    <source>
        <strain evidence="1 2">IMCC3317</strain>
    </source>
</reference>
<keyword evidence="2" id="KW-1185">Reference proteome</keyword>
<dbReference type="AlphaFoldDB" id="A0A7L4ZKB6"/>
<sequence>MPKNTNINAFKPTKGGRIARVVVRYSDQISVIGERPRNGQRIYFFPQQLAKANTDGISFDAQKPSICGQTFLIRKVLPKIILDKPMPNMRNRVNDNFMFVVEIY</sequence>
<dbReference type="RefSeq" id="WP_160129550.1">
    <property type="nucleotide sequence ID" value="NZ_CP019288.1"/>
</dbReference>
<organism evidence="1 2">
    <name type="scientific">Kordia antarctica</name>
    <dbReference type="NCBI Taxonomy" id="1218801"/>
    <lineage>
        <taxon>Bacteria</taxon>
        <taxon>Pseudomonadati</taxon>
        <taxon>Bacteroidota</taxon>
        <taxon>Flavobacteriia</taxon>
        <taxon>Flavobacteriales</taxon>
        <taxon>Flavobacteriaceae</taxon>
        <taxon>Kordia</taxon>
    </lineage>
</organism>
<evidence type="ECO:0000313" key="2">
    <source>
        <dbReference type="Proteomes" id="UP000464657"/>
    </source>
</evidence>
<dbReference type="Proteomes" id="UP000464657">
    <property type="component" value="Chromosome"/>
</dbReference>
<dbReference type="OrthoDB" id="1415929at2"/>
<evidence type="ECO:0000313" key="1">
    <source>
        <dbReference type="EMBL" id="QHI36879.1"/>
    </source>
</evidence>
<dbReference type="KEGG" id="kan:IMCC3317_22490"/>